<evidence type="ECO:0000313" key="3">
    <source>
        <dbReference type="Proteomes" id="UP000053235"/>
    </source>
</evidence>
<keyword evidence="1" id="KW-1133">Transmembrane helix</keyword>
<protein>
    <submittedName>
        <fullName evidence="2">Uncharacterized protein</fullName>
    </submittedName>
</protein>
<dbReference type="STRING" id="388408.LAX5112_01003"/>
<evidence type="ECO:0000313" key="2">
    <source>
        <dbReference type="EMBL" id="CTQ66533.1"/>
    </source>
</evidence>
<sequence length="30" mass="3452">MVDPFTQFTIYHLVVVVAIVMLLIFRAISD</sequence>
<name>A0A0M6ZYD1_9HYPH</name>
<proteinExistence type="predicted"/>
<keyword evidence="1" id="KW-0472">Membrane</keyword>
<dbReference type="EMBL" id="CXWD01000004">
    <property type="protein sequence ID" value="CTQ66533.1"/>
    <property type="molecule type" value="Genomic_DNA"/>
</dbReference>
<gene>
    <name evidence="2" type="ORF">LAX5112_01003</name>
</gene>
<accession>A0A0M6ZYD1</accession>
<dbReference type="Proteomes" id="UP000053235">
    <property type="component" value="Unassembled WGS sequence"/>
</dbReference>
<feature type="transmembrane region" description="Helical" evidence="1">
    <location>
        <begin position="6"/>
        <end position="25"/>
    </location>
</feature>
<keyword evidence="1" id="KW-0812">Transmembrane</keyword>
<reference evidence="3" key="1">
    <citation type="submission" date="2015-07" db="EMBL/GenBank/DDBJ databases">
        <authorList>
            <person name="Rodrigo-Torres Lidia"/>
            <person name="Arahal R.David."/>
        </authorList>
    </citation>
    <scope>NUCLEOTIDE SEQUENCE [LARGE SCALE GENOMIC DNA]</scope>
    <source>
        <strain evidence="3">CECT 5112</strain>
    </source>
</reference>
<organism evidence="2 3">
    <name type="scientific">Roseibium alexandrii</name>
    <dbReference type="NCBI Taxonomy" id="388408"/>
    <lineage>
        <taxon>Bacteria</taxon>
        <taxon>Pseudomonadati</taxon>
        <taxon>Pseudomonadota</taxon>
        <taxon>Alphaproteobacteria</taxon>
        <taxon>Hyphomicrobiales</taxon>
        <taxon>Stappiaceae</taxon>
        <taxon>Roseibium</taxon>
    </lineage>
</organism>
<keyword evidence="3" id="KW-1185">Reference proteome</keyword>
<evidence type="ECO:0000256" key="1">
    <source>
        <dbReference type="SAM" id="Phobius"/>
    </source>
</evidence>
<dbReference type="AlphaFoldDB" id="A0A0M6ZYD1"/>